<organism evidence="2">
    <name type="scientific">marine metagenome</name>
    <dbReference type="NCBI Taxonomy" id="408172"/>
    <lineage>
        <taxon>unclassified sequences</taxon>
        <taxon>metagenomes</taxon>
        <taxon>ecological metagenomes</taxon>
    </lineage>
</organism>
<sequence length="118" mass="13480">MFAVVTQLNRYAMSASYIEQKILASWIATNTITELSISPEWAPLGTSELSLEFANRLWQWRAEVTETEIENLRRVDVYVSLSEEPQQIIHRVSGLLEPPVPADYPPTYWIKNLGGLTE</sequence>
<dbReference type="Pfam" id="PF02501">
    <property type="entry name" value="T2SSI"/>
    <property type="match status" value="1"/>
</dbReference>
<proteinExistence type="predicted"/>
<evidence type="ECO:0000259" key="1">
    <source>
        <dbReference type="Pfam" id="PF02501"/>
    </source>
</evidence>
<dbReference type="GO" id="GO:0015628">
    <property type="term" value="P:protein secretion by the type II secretion system"/>
    <property type="evidence" value="ECO:0007669"/>
    <property type="project" value="InterPro"/>
</dbReference>
<evidence type="ECO:0000313" key="2">
    <source>
        <dbReference type="EMBL" id="SVA94695.1"/>
    </source>
</evidence>
<gene>
    <name evidence="2" type="ORF">METZ01_LOCUS147549</name>
</gene>
<dbReference type="EMBL" id="UINC01023302">
    <property type="protein sequence ID" value="SVA94695.1"/>
    <property type="molecule type" value="Genomic_DNA"/>
</dbReference>
<feature type="domain" description="Type II secretion system protein GspI C-terminal" evidence="1">
    <location>
        <begin position="19"/>
        <end position="96"/>
    </location>
</feature>
<name>A0A381ZZG3_9ZZZZ</name>
<protein>
    <recommendedName>
        <fullName evidence="1">Type II secretion system protein GspI C-terminal domain-containing protein</fullName>
    </recommendedName>
</protein>
<dbReference type="GO" id="GO:0015627">
    <property type="term" value="C:type II protein secretion system complex"/>
    <property type="evidence" value="ECO:0007669"/>
    <property type="project" value="InterPro"/>
</dbReference>
<reference evidence="2" key="1">
    <citation type="submission" date="2018-05" db="EMBL/GenBank/DDBJ databases">
        <authorList>
            <person name="Lanie J.A."/>
            <person name="Ng W.-L."/>
            <person name="Kazmierczak K.M."/>
            <person name="Andrzejewski T.M."/>
            <person name="Davidsen T.M."/>
            <person name="Wayne K.J."/>
            <person name="Tettelin H."/>
            <person name="Glass J.I."/>
            <person name="Rusch D."/>
            <person name="Podicherti R."/>
            <person name="Tsui H.-C.T."/>
            <person name="Winkler M.E."/>
        </authorList>
    </citation>
    <scope>NUCLEOTIDE SEQUENCE</scope>
</reference>
<accession>A0A381ZZG3</accession>
<dbReference type="Gene3D" id="3.30.1300.30">
    <property type="entry name" value="GSPII I/J protein-like"/>
    <property type="match status" value="1"/>
</dbReference>
<dbReference type="InterPro" id="IPR045584">
    <property type="entry name" value="Pilin-like"/>
</dbReference>
<dbReference type="InterPro" id="IPR003413">
    <property type="entry name" value="T2SS_GspI_C"/>
</dbReference>
<dbReference type="AlphaFoldDB" id="A0A381ZZG3"/>
<dbReference type="SUPFAM" id="SSF54523">
    <property type="entry name" value="Pili subunits"/>
    <property type="match status" value="1"/>
</dbReference>